<evidence type="ECO:0000313" key="8">
    <source>
        <dbReference type="Proteomes" id="UP000017819"/>
    </source>
</evidence>
<comment type="subcellular location">
    <subcellularLocation>
        <location evidence="2">Secreted</location>
    </subcellularLocation>
</comment>
<evidence type="ECO:0000256" key="2">
    <source>
        <dbReference type="ARBA" id="ARBA00004613"/>
    </source>
</evidence>
<dbReference type="RefSeq" id="WP_023430247.1">
    <property type="nucleotide sequence ID" value="NZ_AWXZ01000005.1"/>
</dbReference>
<keyword evidence="4" id="KW-0964">Secreted</keyword>
<dbReference type="InterPro" id="IPR025202">
    <property type="entry name" value="PLD-like_dom"/>
</dbReference>
<evidence type="ECO:0000256" key="3">
    <source>
        <dbReference type="ARBA" id="ARBA00018392"/>
    </source>
</evidence>
<sequence length="359" mass="40347">MDGLRDRIKRFAAADVSAGNRLELLCDGRTAYPRMLQLIDEARRSLAMEQYQFMPDEVGDRFIDALAAAARRGVEVRLILDWLGSSTIGMRRLGRLRRAGGELRWFNRPSPLRRWFGILPRDHRKLLVADGERAVTGGIGVGAMWEDGDRPPWRDNGVFIAGPAVKQLARAFDAMWSRSGRNGWDRFDVTDELEPGRGRAEGDGVVGVVKGAPSHWTIARAMQVLSVLANERFWIWDAYFAPFPAAEADALAAAARDGVDVRLILPSRSIPGWVRPVTRTYYRTLIETGVRIYEWKQGMMHAKSSVVDGEWSRIGSTDFNPLGIAINFELDVIALDRAFAETMEAQFLRDLEGCEEIRL</sequence>
<dbReference type="SUPFAM" id="SSF56024">
    <property type="entry name" value="Phospholipase D/nuclease"/>
    <property type="match status" value="2"/>
</dbReference>
<comment type="function">
    <text evidence="1">Could be a virulence factor.</text>
</comment>
<dbReference type="OrthoDB" id="9762009at2"/>
<dbReference type="EMBL" id="AWXZ01000005">
    <property type="protein sequence ID" value="ESR27395.1"/>
    <property type="molecule type" value="Genomic_DNA"/>
</dbReference>
<dbReference type="AlphaFoldDB" id="V4RWM0"/>
<evidence type="ECO:0000259" key="6">
    <source>
        <dbReference type="PROSITE" id="PS50035"/>
    </source>
</evidence>
<reference evidence="7 8" key="1">
    <citation type="journal article" date="2014" name="Genome Announc.">
        <title>Draft Genome Sequence of Lutibaculum baratangense Strain AMV1T, Isolated from a Mud Volcano in Andamans, India.</title>
        <authorList>
            <person name="Singh A."/>
            <person name="Sreenivas A."/>
            <person name="Sathyanarayana Reddy G."/>
            <person name="Pinnaka A.K."/>
            <person name="Shivaji S."/>
        </authorList>
    </citation>
    <scope>NUCLEOTIDE SEQUENCE [LARGE SCALE GENOMIC DNA]</scope>
    <source>
        <strain evidence="7 8">AMV1</strain>
    </source>
</reference>
<dbReference type="GO" id="GO:0030572">
    <property type="term" value="F:phosphatidyltransferase activity"/>
    <property type="evidence" value="ECO:0007669"/>
    <property type="project" value="UniProtKB-ARBA"/>
</dbReference>
<dbReference type="STRING" id="631454.N177_0089"/>
<dbReference type="PANTHER" id="PTHR21248">
    <property type="entry name" value="CARDIOLIPIN SYNTHASE"/>
    <property type="match status" value="1"/>
</dbReference>
<dbReference type="CDD" id="cd09110">
    <property type="entry name" value="PLDc_CLS_1"/>
    <property type="match status" value="1"/>
</dbReference>
<dbReference type="eggNOG" id="COG1502">
    <property type="taxonomic scope" value="Bacteria"/>
</dbReference>
<dbReference type="Pfam" id="PF13091">
    <property type="entry name" value="PLDc_2"/>
    <property type="match status" value="2"/>
</dbReference>
<keyword evidence="8" id="KW-1185">Reference proteome</keyword>
<accession>V4RWM0</accession>
<dbReference type="PANTHER" id="PTHR21248:SF22">
    <property type="entry name" value="PHOSPHOLIPASE D"/>
    <property type="match status" value="1"/>
</dbReference>
<dbReference type="InterPro" id="IPR001736">
    <property type="entry name" value="PLipase_D/transphosphatidylase"/>
</dbReference>
<gene>
    <name evidence="7" type="ORF">N177_0089</name>
</gene>
<feature type="domain" description="PLD phosphodiesterase" evidence="6">
    <location>
        <begin position="296"/>
        <end position="323"/>
    </location>
</feature>
<evidence type="ECO:0000256" key="4">
    <source>
        <dbReference type="ARBA" id="ARBA00022525"/>
    </source>
</evidence>
<proteinExistence type="predicted"/>
<name>V4RWM0_9HYPH</name>
<dbReference type="Gene3D" id="3.30.870.10">
    <property type="entry name" value="Endonuclease Chain A"/>
    <property type="match status" value="2"/>
</dbReference>
<organism evidence="7 8">
    <name type="scientific">Lutibaculum baratangense AMV1</name>
    <dbReference type="NCBI Taxonomy" id="631454"/>
    <lineage>
        <taxon>Bacteria</taxon>
        <taxon>Pseudomonadati</taxon>
        <taxon>Pseudomonadota</taxon>
        <taxon>Alphaproteobacteria</taxon>
        <taxon>Hyphomicrobiales</taxon>
        <taxon>Tepidamorphaceae</taxon>
        <taxon>Lutibaculum</taxon>
    </lineage>
</organism>
<keyword evidence="7" id="KW-0808">Transferase</keyword>
<evidence type="ECO:0000313" key="7">
    <source>
        <dbReference type="EMBL" id="ESR27395.1"/>
    </source>
</evidence>
<evidence type="ECO:0000256" key="1">
    <source>
        <dbReference type="ARBA" id="ARBA00003145"/>
    </source>
</evidence>
<dbReference type="GO" id="GO:0032049">
    <property type="term" value="P:cardiolipin biosynthetic process"/>
    <property type="evidence" value="ECO:0007669"/>
    <property type="project" value="UniProtKB-ARBA"/>
</dbReference>
<comment type="caution">
    <text evidence="7">The sequence shown here is derived from an EMBL/GenBank/DDBJ whole genome shotgun (WGS) entry which is preliminary data.</text>
</comment>
<dbReference type="PROSITE" id="PS50035">
    <property type="entry name" value="PLD"/>
    <property type="match status" value="1"/>
</dbReference>
<evidence type="ECO:0000256" key="5">
    <source>
        <dbReference type="ARBA" id="ARBA00029594"/>
    </source>
</evidence>
<dbReference type="Proteomes" id="UP000017819">
    <property type="component" value="Unassembled WGS sequence"/>
</dbReference>
<protein>
    <recommendedName>
        <fullName evidence="3">Phospholipase D</fullName>
    </recommendedName>
    <alternativeName>
        <fullName evidence="5">Choline phosphatase</fullName>
    </alternativeName>
</protein>
<dbReference type="GO" id="GO:0005576">
    <property type="term" value="C:extracellular region"/>
    <property type="evidence" value="ECO:0007669"/>
    <property type="project" value="UniProtKB-SubCell"/>
</dbReference>